<dbReference type="GO" id="GO:0016705">
    <property type="term" value="F:oxidoreductase activity, acting on paired donors, with incorporation or reduction of molecular oxygen"/>
    <property type="evidence" value="ECO:0007669"/>
    <property type="project" value="InterPro"/>
</dbReference>
<evidence type="ECO:0000256" key="9">
    <source>
        <dbReference type="ARBA" id="ARBA00023004"/>
    </source>
</evidence>
<dbReference type="Pfam" id="PF00067">
    <property type="entry name" value="p450"/>
    <property type="match status" value="1"/>
</dbReference>
<comment type="cofactor">
    <cofactor evidence="1">
        <name>heme</name>
        <dbReference type="ChEBI" id="CHEBI:30413"/>
    </cofactor>
</comment>
<keyword evidence="10" id="KW-0503">Monooxygenase</keyword>
<dbReference type="OrthoDB" id="2789670at2759"/>
<evidence type="ECO:0000313" key="13">
    <source>
        <dbReference type="RefSeq" id="XP_031390201.1"/>
    </source>
</evidence>
<dbReference type="RefSeq" id="XP_031390201.1">
    <property type="nucleotide sequence ID" value="XM_031534341.1"/>
</dbReference>
<keyword evidence="11" id="KW-0472">Membrane</keyword>
<evidence type="ECO:0000256" key="3">
    <source>
        <dbReference type="ARBA" id="ARBA00010617"/>
    </source>
</evidence>
<evidence type="ECO:0000256" key="6">
    <source>
        <dbReference type="ARBA" id="ARBA00022723"/>
    </source>
</evidence>
<evidence type="ECO:0000256" key="10">
    <source>
        <dbReference type="ARBA" id="ARBA00023033"/>
    </source>
</evidence>
<keyword evidence="5" id="KW-0812">Transmembrane</keyword>
<dbReference type="GeneID" id="116202731"/>
<dbReference type="GO" id="GO:0020037">
    <property type="term" value="F:heme binding"/>
    <property type="evidence" value="ECO:0007669"/>
    <property type="project" value="InterPro"/>
</dbReference>
<evidence type="ECO:0000256" key="7">
    <source>
        <dbReference type="ARBA" id="ARBA00022989"/>
    </source>
</evidence>
<keyword evidence="8" id="KW-0560">Oxidoreductase</keyword>
<dbReference type="SMR" id="A0A6P8D9G5"/>
<dbReference type="AlphaFoldDB" id="A0A6P8D9G5"/>
<dbReference type="GO" id="GO:0016020">
    <property type="term" value="C:membrane"/>
    <property type="evidence" value="ECO:0007669"/>
    <property type="project" value="UniProtKB-SubCell"/>
</dbReference>
<keyword evidence="7" id="KW-1133">Transmembrane helix</keyword>
<evidence type="ECO:0000313" key="12">
    <source>
        <dbReference type="Proteomes" id="UP000515151"/>
    </source>
</evidence>
<name>A0A6P8D9G5_PUNGR</name>
<evidence type="ECO:0000256" key="8">
    <source>
        <dbReference type="ARBA" id="ARBA00023002"/>
    </source>
</evidence>
<comment type="subcellular location">
    <subcellularLocation>
        <location evidence="2">Membrane</location>
    </subcellularLocation>
</comment>
<dbReference type="GO" id="GO:0005506">
    <property type="term" value="F:iron ion binding"/>
    <property type="evidence" value="ECO:0007669"/>
    <property type="project" value="InterPro"/>
</dbReference>
<dbReference type="InterPro" id="IPR036396">
    <property type="entry name" value="Cyt_P450_sf"/>
</dbReference>
<dbReference type="PANTHER" id="PTHR47947">
    <property type="entry name" value="CYTOCHROME P450 82C3-RELATED"/>
    <property type="match status" value="1"/>
</dbReference>
<dbReference type="Gene3D" id="1.10.630.10">
    <property type="entry name" value="Cytochrome P450"/>
    <property type="match status" value="1"/>
</dbReference>
<keyword evidence="9" id="KW-0408">Iron</keyword>
<dbReference type="InterPro" id="IPR001128">
    <property type="entry name" value="Cyt_P450"/>
</dbReference>
<reference evidence="13" key="2">
    <citation type="submission" date="2025-08" db="UniProtKB">
        <authorList>
            <consortium name="RefSeq"/>
        </authorList>
    </citation>
    <scope>IDENTIFICATION</scope>
    <source>
        <tissue evidence="13">Leaf</tissue>
    </source>
</reference>
<accession>A0A6P8D9G5</accession>
<evidence type="ECO:0000256" key="4">
    <source>
        <dbReference type="ARBA" id="ARBA00022617"/>
    </source>
</evidence>
<dbReference type="PANTHER" id="PTHR47947:SF26">
    <property type="entry name" value="CYTOCHROME P450"/>
    <property type="match status" value="1"/>
</dbReference>
<proteinExistence type="inferred from homology"/>
<comment type="similarity">
    <text evidence="3">Belongs to the cytochrome P450 family.</text>
</comment>
<organism evidence="12 13">
    <name type="scientific">Punica granatum</name>
    <name type="common">Pomegranate</name>
    <dbReference type="NCBI Taxonomy" id="22663"/>
    <lineage>
        <taxon>Eukaryota</taxon>
        <taxon>Viridiplantae</taxon>
        <taxon>Streptophyta</taxon>
        <taxon>Embryophyta</taxon>
        <taxon>Tracheophyta</taxon>
        <taxon>Spermatophyta</taxon>
        <taxon>Magnoliopsida</taxon>
        <taxon>eudicotyledons</taxon>
        <taxon>Gunneridae</taxon>
        <taxon>Pentapetalae</taxon>
        <taxon>rosids</taxon>
        <taxon>malvids</taxon>
        <taxon>Myrtales</taxon>
        <taxon>Lythraceae</taxon>
        <taxon>Punica</taxon>
    </lineage>
</organism>
<evidence type="ECO:0000256" key="2">
    <source>
        <dbReference type="ARBA" id="ARBA00004370"/>
    </source>
</evidence>
<sequence>MVPDAGGTWPLLGHLHLLGGPLPAHFVLAQMADKYSPIFTSRLGLCSAVVVITWELAKDCLTTSDWAFATWPKSVSTEIMTYNYAMVGFNPYSPYWRHVRKILTLKLLSNQQIGLLRLVRESKVSSIRDLNEEYQSKNINYSSTSAPMTGGALLVDMKKWFTDISVNIMLRTIFGRRLNNHGEADKEREVSRKYMKLIRRFVVADGLQLLRWLDLGGHGKDMFRGAQPDGATVVGRAQGNDFSWLRHYNSNHDMGKNLTSRSGGTDAGDGAVDMEEAVELTNLKATPLEVLATPRVPRHVYNL</sequence>
<dbReference type="GO" id="GO:0004497">
    <property type="term" value="F:monooxygenase activity"/>
    <property type="evidence" value="ECO:0007669"/>
    <property type="project" value="UniProtKB-KW"/>
</dbReference>
<dbReference type="InterPro" id="IPR050651">
    <property type="entry name" value="Plant_Cytochrome_P450_Monoox"/>
</dbReference>
<gene>
    <name evidence="13" type="primary">LOC116202731</name>
</gene>
<evidence type="ECO:0000256" key="1">
    <source>
        <dbReference type="ARBA" id="ARBA00001971"/>
    </source>
</evidence>
<evidence type="ECO:0000256" key="5">
    <source>
        <dbReference type="ARBA" id="ARBA00022692"/>
    </source>
</evidence>
<dbReference type="Proteomes" id="UP000515151">
    <property type="component" value="Chromosome 1"/>
</dbReference>
<keyword evidence="4" id="KW-0349">Heme</keyword>
<protein>
    <submittedName>
        <fullName evidence="13">Cytochrome P450 82A1-like</fullName>
    </submittedName>
</protein>
<evidence type="ECO:0000256" key="11">
    <source>
        <dbReference type="ARBA" id="ARBA00023136"/>
    </source>
</evidence>
<keyword evidence="6" id="KW-0479">Metal-binding</keyword>
<reference evidence="12" key="1">
    <citation type="journal article" date="2020" name="Plant Biotechnol. J.">
        <title>The pomegranate (Punica granatum L.) draft genome dissects genetic divergence between soft- and hard-seeded cultivars.</title>
        <authorList>
            <person name="Luo X."/>
            <person name="Li H."/>
            <person name="Wu Z."/>
            <person name="Yao W."/>
            <person name="Zhao P."/>
            <person name="Cao D."/>
            <person name="Yu H."/>
            <person name="Li K."/>
            <person name="Poudel K."/>
            <person name="Zhao D."/>
            <person name="Zhang F."/>
            <person name="Xia X."/>
            <person name="Chen L."/>
            <person name="Wang Q."/>
            <person name="Jing D."/>
            <person name="Cao S."/>
        </authorList>
    </citation>
    <scope>NUCLEOTIDE SEQUENCE [LARGE SCALE GENOMIC DNA]</scope>
    <source>
        <strain evidence="12">cv. Tunisia</strain>
    </source>
</reference>
<keyword evidence="12" id="KW-1185">Reference proteome</keyword>
<dbReference type="SUPFAM" id="SSF48264">
    <property type="entry name" value="Cytochrome P450"/>
    <property type="match status" value="1"/>
</dbReference>